<evidence type="ECO:0000256" key="7">
    <source>
        <dbReference type="SAM" id="SignalP"/>
    </source>
</evidence>
<comment type="similarity">
    <text evidence="2">Belongs to the Tic20 family.</text>
</comment>
<dbReference type="Pfam" id="PF16166">
    <property type="entry name" value="TIC20"/>
    <property type="match status" value="1"/>
</dbReference>
<evidence type="ECO:0008006" key="10">
    <source>
        <dbReference type="Google" id="ProtNLM"/>
    </source>
</evidence>
<evidence type="ECO:0000313" key="8">
    <source>
        <dbReference type="EMBL" id="ANQ08258.1"/>
    </source>
</evidence>
<feature type="transmembrane region" description="Helical" evidence="6">
    <location>
        <begin position="184"/>
        <end position="201"/>
    </location>
</feature>
<evidence type="ECO:0000256" key="3">
    <source>
        <dbReference type="ARBA" id="ARBA00022692"/>
    </source>
</evidence>
<feature type="transmembrane region" description="Helical" evidence="6">
    <location>
        <begin position="145"/>
        <end position="164"/>
    </location>
</feature>
<dbReference type="PANTHER" id="PTHR33510:SF5">
    <property type="entry name" value="PROTEIN TIC 20-II, CHLOROPLASTIC"/>
    <property type="match status" value="1"/>
</dbReference>
<keyword evidence="3 6" id="KW-0812">Transmembrane</keyword>
<dbReference type="EMBL" id="CP016247">
    <property type="protein sequence ID" value="ANQ08258.1"/>
    <property type="molecule type" value="Genomic_DNA"/>
</dbReference>
<comment type="subcellular location">
    <subcellularLocation>
        <location evidence="1">Plastid</location>
        <location evidence="1">Chloroplast membrane</location>
        <topology evidence="1">Multi-pass membrane protein</topology>
    </subcellularLocation>
</comment>
<keyword evidence="9" id="KW-1185">Reference proteome</keyword>
<dbReference type="RefSeq" id="XP_019914953.1">
    <property type="nucleotide sequence ID" value="XM_020059587.1"/>
</dbReference>
<feature type="chain" id="PRO_5008521418" description="Apicoplast import protein Tic20" evidence="7">
    <location>
        <begin position="22"/>
        <end position="265"/>
    </location>
</feature>
<dbReference type="Proteomes" id="UP000092716">
    <property type="component" value="Chromosome 9"/>
</dbReference>
<evidence type="ECO:0000256" key="4">
    <source>
        <dbReference type="ARBA" id="ARBA00022989"/>
    </source>
</evidence>
<dbReference type="KEGG" id="pcot:PCOAH_00027820"/>
<reference evidence="9" key="1">
    <citation type="submission" date="2016-06" db="EMBL/GenBank/DDBJ databases">
        <title>First high quality genome sequence of Plasmodium coatneyi using continuous long reads from single molecule, real-time sequencing.</title>
        <authorList>
            <person name="Chien J.-T."/>
            <person name="Pakala S.B."/>
            <person name="Geraldo J.A."/>
            <person name="Lapp S.A."/>
            <person name="Barnwell J.W."/>
            <person name="Kissinger J.C."/>
            <person name="Galinski M.R."/>
            <person name="Humphrey J.C."/>
        </authorList>
    </citation>
    <scope>NUCLEOTIDE SEQUENCE [LARGE SCALE GENOMIC DNA]</scope>
    <source>
        <strain evidence="9">Hackeri</strain>
    </source>
</reference>
<gene>
    <name evidence="8" type="ORF">PCOAH_00027820</name>
</gene>
<dbReference type="AlphaFoldDB" id="A0A1B1DZR0"/>
<dbReference type="VEuPathDB" id="PlasmoDB:PCOAH_00027820"/>
<keyword evidence="5 6" id="KW-0472">Membrane</keyword>
<proteinExistence type="inferred from homology"/>
<evidence type="ECO:0000256" key="1">
    <source>
        <dbReference type="ARBA" id="ARBA00004508"/>
    </source>
</evidence>
<evidence type="ECO:0000313" key="9">
    <source>
        <dbReference type="Proteomes" id="UP000092716"/>
    </source>
</evidence>
<accession>A0A1B1DZR0</accession>
<name>A0A1B1DZR0_9APIC</name>
<evidence type="ECO:0000256" key="5">
    <source>
        <dbReference type="ARBA" id="ARBA00023136"/>
    </source>
</evidence>
<dbReference type="OrthoDB" id="333677at2759"/>
<evidence type="ECO:0000256" key="6">
    <source>
        <dbReference type="SAM" id="Phobius"/>
    </source>
</evidence>
<keyword evidence="4 6" id="KW-1133">Transmembrane helix</keyword>
<dbReference type="InterPro" id="IPR005691">
    <property type="entry name" value="Tic20"/>
</dbReference>
<protein>
    <recommendedName>
        <fullName evidence="10">Apicoplast import protein Tic20</fullName>
    </recommendedName>
</protein>
<dbReference type="GO" id="GO:0031969">
    <property type="term" value="C:chloroplast membrane"/>
    <property type="evidence" value="ECO:0007669"/>
    <property type="project" value="UniProtKB-SubCell"/>
</dbReference>
<organism evidence="8 9">
    <name type="scientific">Plasmodium coatneyi</name>
    <dbReference type="NCBI Taxonomy" id="208452"/>
    <lineage>
        <taxon>Eukaryota</taxon>
        <taxon>Sar</taxon>
        <taxon>Alveolata</taxon>
        <taxon>Apicomplexa</taxon>
        <taxon>Aconoidasida</taxon>
        <taxon>Haemosporida</taxon>
        <taxon>Plasmodiidae</taxon>
        <taxon>Plasmodium</taxon>
    </lineage>
</organism>
<dbReference type="GeneID" id="30909510"/>
<feature type="transmembrane region" description="Helical" evidence="6">
    <location>
        <begin position="221"/>
        <end position="240"/>
    </location>
</feature>
<evidence type="ECO:0000256" key="2">
    <source>
        <dbReference type="ARBA" id="ARBA00009596"/>
    </source>
</evidence>
<sequence>MGIQLLTCILACVTLTLNVLAFRNGRIIKMQNFTNVNLKQWGSVGDAKGTRDVRTSGRKLFYSLNKTPKTNVTIRHSHVHMSLKEKMNFIFQGESDITLLDKLIASTSYILPFMDAIQAFVMPLVNMLPSSLHKYLFQIEKLNQLYSSIPFLSFGTFMGLYFLFVKENRFKFHYFIRYHHMQSLILSMFGYALALFYFRVLPYSYNDTDIFNLTILYSTMAIYFGSLIIPFLSSLLGYYIEIPVISDAIKLHIGEKKKKRVKQHN</sequence>
<feature type="signal peptide" evidence="7">
    <location>
        <begin position="1"/>
        <end position="21"/>
    </location>
</feature>
<dbReference type="PANTHER" id="PTHR33510">
    <property type="entry name" value="PROTEIN TIC 20-II, CHLOROPLASTIC"/>
    <property type="match status" value="1"/>
</dbReference>
<keyword evidence="7" id="KW-0732">Signal</keyword>